<dbReference type="Proteomes" id="UP001148662">
    <property type="component" value="Unassembled WGS sequence"/>
</dbReference>
<comment type="caution">
    <text evidence="1">The sequence shown here is derived from an EMBL/GenBank/DDBJ whole genome shotgun (WGS) entry which is preliminary data.</text>
</comment>
<dbReference type="EMBL" id="JANHOG010001088">
    <property type="protein sequence ID" value="KAJ3544486.1"/>
    <property type="molecule type" value="Genomic_DNA"/>
</dbReference>
<sequence length="579" mass="61038">MVNITIPLTAAALSENASVSVAVIEAGIDRSNDPNVTMAGSYFLALRTTVPQTHADGQIISQPRGKLLGGSSGINAMEWRIASEAEYDAWAALGNPGWDFEGLQPFFKKAENFTVQDGNPLFPTTGALTPDKGTQGPIIVSLNLWYSTLIASFLDAVNKLGFSTNPDPDGGMDAGVANIARSVNNADGTRQYSAVTYLRQAQHRPNLHVLTGAQVTKIVFDVQSSQNVTAQGVQFVVNSQEYTVLVRKEVILSAGAFQTPQILELSGIGMTSVLEQFGINTLIDLPVGENLMDHALESISFSLTADAQASASLFSVPANLAVTNGTSPSASMTGTPMLWAPMASVAHGSDLQVLADSIETTITQGNVTALEAAQFTIQYAWLTQSNLSVPEVEVIFPSLPGSPGYPLPDGSLGIWMPSSHVHPLSRGSVHITSSNPLAPPAINPNYFAREYDTLAWLQILNFTSLISRTGELGAAVAGPLAPPPGTTSTAAMTSWLRQNVNTQYHPAGTAAMAPKSLGGVVNPQLKVYGTANVRVVDASIFPMTIGATLQATVYAVAEKVGLSLVHLTNVRLLTADVRG</sequence>
<accession>A0ACC1SQJ8</accession>
<evidence type="ECO:0000313" key="2">
    <source>
        <dbReference type="Proteomes" id="UP001148662"/>
    </source>
</evidence>
<keyword evidence="2" id="KW-1185">Reference proteome</keyword>
<organism evidence="1 2">
    <name type="scientific">Phlebia brevispora</name>
    <dbReference type="NCBI Taxonomy" id="194682"/>
    <lineage>
        <taxon>Eukaryota</taxon>
        <taxon>Fungi</taxon>
        <taxon>Dikarya</taxon>
        <taxon>Basidiomycota</taxon>
        <taxon>Agaricomycotina</taxon>
        <taxon>Agaricomycetes</taxon>
        <taxon>Polyporales</taxon>
        <taxon>Meruliaceae</taxon>
        <taxon>Phlebia</taxon>
    </lineage>
</organism>
<name>A0ACC1SQJ8_9APHY</name>
<reference evidence="1" key="1">
    <citation type="submission" date="2022-07" db="EMBL/GenBank/DDBJ databases">
        <title>Genome Sequence of Phlebia brevispora.</title>
        <authorList>
            <person name="Buettner E."/>
        </authorList>
    </citation>
    <scope>NUCLEOTIDE SEQUENCE</scope>
    <source>
        <strain evidence="1">MPL23</strain>
    </source>
</reference>
<gene>
    <name evidence="1" type="ORF">NM688_g5736</name>
</gene>
<protein>
    <submittedName>
        <fullName evidence="1">Uncharacterized protein</fullName>
    </submittedName>
</protein>
<evidence type="ECO:0000313" key="1">
    <source>
        <dbReference type="EMBL" id="KAJ3544486.1"/>
    </source>
</evidence>
<proteinExistence type="predicted"/>